<feature type="domain" description="Aldehyde dehydrogenase" evidence="6">
    <location>
        <begin position="14"/>
        <end position="472"/>
    </location>
</feature>
<dbReference type="CDD" id="cd07114">
    <property type="entry name" value="ALDH_DhaS"/>
    <property type="match status" value="1"/>
</dbReference>
<dbReference type="InterPro" id="IPR015590">
    <property type="entry name" value="Aldehyde_DH_dom"/>
</dbReference>
<proteinExistence type="inferred from homology"/>
<dbReference type="InterPro" id="IPR016161">
    <property type="entry name" value="Ald_DH/histidinol_DH"/>
</dbReference>
<evidence type="ECO:0000256" key="5">
    <source>
        <dbReference type="RuleBase" id="RU003345"/>
    </source>
</evidence>
<dbReference type="GO" id="GO:0016620">
    <property type="term" value="F:oxidoreductase activity, acting on the aldehyde or oxo group of donors, NAD or NADP as acceptor"/>
    <property type="evidence" value="ECO:0007669"/>
    <property type="project" value="InterPro"/>
</dbReference>
<dbReference type="KEGG" id="xdi:EZH22_24165"/>
<evidence type="ECO:0000256" key="3">
    <source>
        <dbReference type="ARBA" id="ARBA00023097"/>
    </source>
</evidence>
<evidence type="ECO:0000256" key="4">
    <source>
        <dbReference type="PROSITE-ProRule" id="PRU10007"/>
    </source>
</evidence>
<accession>A0A974SLE7</accession>
<sequence length="477" mass="50065">MLIAGSRRAAASGAWFDTENPFTGAAWARVARGTAEDVDAAVEAAHAAFRCGAWPGMTAADRGNLLLKLADLVDRDVERLARAEIRDNGKSIAEVRAQVKGVAAVYRYYGGLADKIEGSAIPVDDNQFLVYTRLEPLGVIVAITPWNSPLRLLSLKLGPALAAGNTVVVKPSEFTSTSTLEFMDLVAEAGFPAGVVNVVTGFGAEVGPALSTHPKVAKVSLTGGTDSGRKAYLAAAADLKTVTLELGGKSPNIVFADADLDRAAEGAAAGVFGSAGQTCIAGSRLLAHKDIAEALTTRIVTLAKARRLGDPSEEATEIGPVATRRQFEKILEYIAIAKGEGAELVTGGRQARGEGLGEGLFIEPTVFANVANTMRIAQEEVFGPVLSVIPFETEEEAIAIANDIPFGLAAALWTRDVARAHRVAAKLEAGTVWINTYRRNAPQVPVGGYKQSGIGRESGALAIKEFMQSKSVWVSLA</sequence>
<dbReference type="InterPro" id="IPR016162">
    <property type="entry name" value="Ald_DH_N"/>
</dbReference>
<keyword evidence="3" id="KW-0558">Oxidation</keyword>
<gene>
    <name evidence="7" type="ORF">EZH22_24165</name>
</gene>
<dbReference type="RefSeq" id="WP_203196738.1">
    <property type="nucleotide sequence ID" value="NZ_CP063362.1"/>
</dbReference>
<dbReference type="Pfam" id="PF00171">
    <property type="entry name" value="Aldedh"/>
    <property type="match status" value="1"/>
</dbReference>
<dbReference type="EMBL" id="CP063362">
    <property type="protein sequence ID" value="QRG09820.1"/>
    <property type="molecule type" value="Genomic_DNA"/>
</dbReference>
<evidence type="ECO:0000259" key="6">
    <source>
        <dbReference type="Pfam" id="PF00171"/>
    </source>
</evidence>
<evidence type="ECO:0000256" key="2">
    <source>
        <dbReference type="ARBA" id="ARBA00023002"/>
    </source>
</evidence>
<feature type="active site" evidence="4">
    <location>
        <position position="245"/>
    </location>
</feature>
<evidence type="ECO:0000313" key="8">
    <source>
        <dbReference type="Proteomes" id="UP000596427"/>
    </source>
</evidence>
<keyword evidence="8" id="KW-1185">Reference proteome</keyword>
<keyword evidence="2 5" id="KW-0560">Oxidoreductase</keyword>
<dbReference type="SUPFAM" id="SSF53720">
    <property type="entry name" value="ALDH-like"/>
    <property type="match status" value="1"/>
</dbReference>
<evidence type="ECO:0000256" key="1">
    <source>
        <dbReference type="ARBA" id="ARBA00009986"/>
    </source>
</evidence>
<name>A0A974SLE7_9HYPH</name>
<comment type="similarity">
    <text evidence="1 5">Belongs to the aldehyde dehydrogenase family.</text>
</comment>
<dbReference type="PROSITE" id="PS00070">
    <property type="entry name" value="ALDEHYDE_DEHYDR_CYS"/>
    <property type="match status" value="1"/>
</dbReference>
<dbReference type="InterPro" id="IPR029510">
    <property type="entry name" value="Ald_DH_CS_GLU"/>
</dbReference>
<dbReference type="PROSITE" id="PS00687">
    <property type="entry name" value="ALDEHYDE_DEHYDR_GLU"/>
    <property type="match status" value="1"/>
</dbReference>
<dbReference type="Proteomes" id="UP000596427">
    <property type="component" value="Chromosome"/>
</dbReference>
<reference evidence="7 8" key="1">
    <citation type="submission" date="2020-10" db="EMBL/GenBank/DDBJ databases">
        <title>Degradation of 1,4-Dioxane by Xanthobacter sp. YN2, via a Novel Group-2 Soluble Di-Iron Monooxygenase.</title>
        <authorList>
            <person name="Ma F."/>
            <person name="Wang Y."/>
            <person name="Yang J."/>
            <person name="Guo H."/>
            <person name="Su D."/>
            <person name="Yu L."/>
        </authorList>
    </citation>
    <scope>NUCLEOTIDE SEQUENCE [LARGE SCALE GENOMIC DNA]</scope>
    <source>
        <strain evidence="7 8">YN2</strain>
    </source>
</reference>
<dbReference type="AlphaFoldDB" id="A0A974SLE7"/>
<dbReference type="Gene3D" id="3.40.605.10">
    <property type="entry name" value="Aldehyde Dehydrogenase, Chain A, domain 1"/>
    <property type="match status" value="1"/>
</dbReference>
<evidence type="ECO:0000313" key="7">
    <source>
        <dbReference type="EMBL" id="QRG09820.1"/>
    </source>
</evidence>
<dbReference type="InterPro" id="IPR016160">
    <property type="entry name" value="Ald_DH_CS_CYS"/>
</dbReference>
<dbReference type="InterPro" id="IPR016163">
    <property type="entry name" value="Ald_DH_C"/>
</dbReference>
<dbReference type="FunFam" id="3.40.605.10:FF:000007">
    <property type="entry name" value="NAD/NADP-dependent betaine aldehyde dehydrogenase"/>
    <property type="match status" value="1"/>
</dbReference>
<protein>
    <submittedName>
        <fullName evidence="7">Aldehyde dehydrogenase</fullName>
    </submittedName>
</protein>
<dbReference type="PANTHER" id="PTHR11699">
    <property type="entry name" value="ALDEHYDE DEHYDROGENASE-RELATED"/>
    <property type="match status" value="1"/>
</dbReference>
<organism evidence="7 8">
    <name type="scientific">Xanthobacter dioxanivorans</name>
    <dbReference type="NCBI Taxonomy" id="2528964"/>
    <lineage>
        <taxon>Bacteria</taxon>
        <taxon>Pseudomonadati</taxon>
        <taxon>Pseudomonadota</taxon>
        <taxon>Alphaproteobacteria</taxon>
        <taxon>Hyphomicrobiales</taxon>
        <taxon>Xanthobacteraceae</taxon>
        <taxon>Xanthobacter</taxon>
    </lineage>
</organism>
<dbReference type="FunFam" id="3.40.309.10:FF:000012">
    <property type="entry name" value="Betaine aldehyde dehydrogenase"/>
    <property type="match status" value="1"/>
</dbReference>
<dbReference type="Gene3D" id="3.40.309.10">
    <property type="entry name" value="Aldehyde Dehydrogenase, Chain A, domain 2"/>
    <property type="match status" value="1"/>
</dbReference>